<dbReference type="Proteomes" id="UP001597478">
    <property type="component" value="Unassembled WGS sequence"/>
</dbReference>
<gene>
    <name evidence="3" type="ORF">ACFS2C_25280</name>
</gene>
<protein>
    <submittedName>
        <fullName evidence="3">YciI family protein</fullName>
    </submittedName>
</protein>
<accession>A0ABW5WFC2</accession>
<proteinExistence type="inferred from homology"/>
<dbReference type="SUPFAM" id="SSF54909">
    <property type="entry name" value="Dimeric alpha+beta barrel"/>
    <property type="match status" value="1"/>
</dbReference>
<name>A0ABW5WFC2_9PSEU</name>
<reference evidence="4" key="1">
    <citation type="journal article" date="2019" name="Int. J. Syst. Evol. Microbiol.">
        <title>The Global Catalogue of Microorganisms (GCM) 10K type strain sequencing project: providing services to taxonomists for standard genome sequencing and annotation.</title>
        <authorList>
            <consortium name="The Broad Institute Genomics Platform"/>
            <consortium name="The Broad Institute Genome Sequencing Center for Infectious Disease"/>
            <person name="Wu L."/>
            <person name="Ma J."/>
        </authorList>
    </citation>
    <scope>NUCLEOTIDE SEQUENCE [LARGE SCALE GENOMIC DNA]</scope>
    <source>
        <strain evidence="4">IBRC-M 10906</strain>
    </source>
</reference>
<evidence type="ECO:0000256" key="1">
    <source>
        <dbReference type="ARBA" id="ARBA00007689"/>
    </source>
</evidence>
<dbReference type="InterPro" id="IPR011008">
    <property type="entry name" value="Dimeric_a/b-barrel"/>
</dbReference>
<dbReference type="Pfam" id="PF03795">
    <property type="entry name" value="YCII"/>
    <property type="match status" value="1"/>
</dbReference>
<feature type="domain" description="YCII-related" evidence="2">
    <location>
        <begin position="4"/>
        <end position="82"/>
    </location>
</feature>
<evidence type="ECO:0000313" key="4">
    <source>
        <dbReference type="Proteomes" id="UP001597478"/>
    </source>
</evidence>
<evidence type="ECO:0000259" key="2">
    <source>
        <dbReference type="Pfam" id="PF03795"/>
    </source>
</evidence>
<keyword evidence="4" id="KW-1185">Reference proteome</keyword>
<dbReference type="PANTHER" id="PTHR37828">
    <property type="entry name" value="GSR2449 PROTEIN"/>
    <property type="match status" value="1"/>
</dbReference>
<evidence type="ECO:0000313" key="3">
    <source>
        <dbReference type="EMBL" id="MFD2802708.1"/>
    </source>
</evidence>
<dbReference type="RefSeq" id="WP_377396087.1">
    <property type="nucleotide sequence ID" value="NZ_JBHSAN010000054.1"/>
</dbReference>
<sequence>MAWYVLETRYVPEKYVEVRPRHREYLATLAEQGVVAIAGPLEDNVGGLVILQAENRDELQKIIDADPYHQEGALAERTVREYTPVLGAWLPGSE</sequence>
<dbReference type="PANTHER" id="PTHR37828:SF1">
    <property type="entry name" value="YCII-RELATED DOMAIN-CONTAINING PROTEIN"/>
    <property type="match status" value="1"/>
</dbReference>
<dbReference type="InterPro" id="IPR005545">
    <property type="entry name" value="YCII"/>
</dbReference>
<dbReference type="EMBL" id="JBHUOF010000049">
    <property type="protein sequence ID" value="MFD2802708.1"/>
    <property type="molecule type" value="Genomic_DNA"/>
</dbReference>
<comment type="caution">
    <text evidence="3">The sequence shown here is derived from an EMBL/GenBank/DDBJ whole genome shotgun (WGS) entry which is preliminary data.</text>
</comment>
<organism evidence="3 4">
    <name type="scientific">Prauserella oleivorans</name>
    <dbReference type="NCBI Taxonomy" id="1478153"/>
    <lineage>
        <taxon>Bacteria</taxon>
        <taxon>Bacillati</taxon>
        <taxon>Actinomycetota</taxon>
        <taxon>Actinomycetes</taxon>
        <taxon>Pseudonocardiales</taxon>
        <taxon>Pseudonocardiaceae</taxon>
        <taxon>Prauserella</taxon>
    </lineage>
</organism>
<dbReference type="Gene3D" id="3.30.70.1060">
    <property type="entry name" value="Dimeric alpha+beta barrel"/>
    <property type="match status" value="1"/>
</dbReference>
<comment type="similarity">
    <text evidence="1">Belongs to the YciI family.</text>
</comment>